<dbReference type="EMBL" id="QUTB01007511">
    <property type="protein sequence ID" value="RHY45685.1"/>
    <property type="molecule type" value="Genomic_DNA"/>
</dbReference>
<dbReference type="GO" id="GO:0043657">
    <property type="term" value="C:host cell"/>
    <property type="evidence" value="ECO:0007669"/>
    <property type="project" value="UniProtKB-SubCell"/>
</dbReference>
<dbReference type="Proteomes" id="UP000283543">
    <property type="component" value="Unassembled WGS sequence"/>
</dbReference>
<dbReference type="VEuPathDB" id="FungiDB:H257_12719"/>
<accession>A0A397B1I2</accession>
<reference evidence="8 9" key="1">
    <citation type="submission" date="2018-08" db="EMBL/GenBank/DDBJ databases">
        <title>Aphanomyces genome sequencing and annotation.</title>
        <authorList>
            <person name="Minardi D."/>
            <person name="Oidtmann B."/>
            <person name="Van Der Giezen M."/>
            <person name="Studholme D.J."/>
        </authorList>
    </citation>
    <scope>NUCLEOTIDE SEQUENCE [LARGE SCALE GENOMIC DNA]</scope>
    <source>
        <strain evidence="6 9">Si</strain>
        <strain evidence="7 10">Sv</strain>
        <strain evidence="5 8">Yx</strain>
    </source>
</reference>
<evidence type="ECO:0000256" key="2">
    <source>
        <dbReference type="ARBA" id="ARBA00004613"/>
    </source>
</evidence>
<evidence type="ECO:0000256" key="3">
    <source>
        <dbReference type="ARBA" id="ARBA00022525"/>
    </source>
</evidence>
<dbReference type="GO" id="GO:0005576">
    <property type="term" value="C:extracellular region"/>
    <property type="evidence" value="ECO:0007669"/>
    <property type="project" value="UniProtKB-SubCell"/>
</dbReference>
<dbReference type="EMBL" id="QUTG01000927">
    <property type="protein sequence ID" value="RHZ00862.1"/>
    <property type="molecule type" value="Genomic_DNA"/>
</dbReference>
<name>A0A397B1I2_APHAT</name>
<organism evidence="5 8">
    <name type="scientific">Aphanomyces astaci</name>
    <name type="common">Crayfish plague agent</name>
    <dbReference type="NCBI Taxonomy" id="112090"/>
    <lineage>
        <taxon>Eukaryota</taxon>
        <taxon>Sar</taxon>
        <taxon>Stramenopiles</taxon>
        <taxon>Oomycota</taxon>
        <taxon>Saprolegniomycetes</taxon>
        <taxon>Saprolegniales</taxon>
        <taxon>Verrucalvaceae</taxon>
        <taxon>Aphanomyces</taxon>
    </lineage>
</organism>
<evidence type="ECO:0000313" key="7">
    <source>
        <dbReference type="EMBL" id="RHZ00862.1"/>
    </source>
</evidence>
<proteinExistence type="predicted"/>
<evidence type="ECO:0000313" key="8">
    <source>
        <dbReference type="Proteomes" id="UP000266239"/>
    </source>
</evidence>
<evidence type="ECO:0000259" key="4">
    <source>
        <dbReference type="Pfam" id="PF20147"/>
    </source>
</evidence>
<evidence type="ECO:0000313" key="9">
    <source>
        <dbReference type="Proteomes" id="UP000283543"/>
    </source>
</evidence>
<protein>
    <recommendedName>
        <fullName evidence="4">Crinkler effector protein N-terminal domain-containing protein</fullName>
    </recommendedName>
</protein>
<evidence type="ECO:0000313" key="10">
    <source>
        <dbReference type="Proteomes" id="UP000285712"/>
    </source>
</evidence>
<dbReference type="EMBL" id="QUTA01005854">
    <property type="protein sequence ID" value="RHY13753.1"/>
    <property type="molecule type" value="Genomic_DNA"/>
</dbReference>
<dbReference type="Proteomes" id="UP000266239">
    <property type="component" value="Unassembled WGS sequence"/>
</dbReference>
<feature type="domain" description="Crinkler effector protein N-terminal" evidence="4">
    <location>
        <begin position="2"/>
        <end position="111"/>
    </location>
</feature>
<dbReference type="InterPro" id="IPR045379">
    <property type="entry name" value="Crinkler_N"/>
</dbReference>
<dbReference type="AlphaFoldDB" id="A0A397B1I2"/>
<evidence type="ECO:0000256" key="1">
    <source>
        <dbReference type="ARBA" id="ARBA00004340"/>
    </source>
</evidence>
<comment type="caution">
    <text evidence="5">The sequence shown here is derived from an EMBL/GenBank/DDBJ whole genome shotgun (WGS) entry which is preliminary data.</text>
</comment>
<dbReference type="Pfam" id="PF20147">
    <property type="entry name" value="Crinkler"/>
    <property type="match status" value="1"/>
</dbReference>
<dbReference type="Proteomes" id="UP000285712">
    <property type="component" value="Unassembled WGS sequence"/>
</dbReference>
<gene>
    <name evidence="5" type="ORF">DYB25_011729</name>
    <name evidence="6" type="ORF">DYB34_012393</name>
    <name evidence="7" type="ORF">DYB35_012291</name>
</gene>
<evidence type="ECO:0000313" key="5">
    <source>
        <dbReference type="EMBL" id="RHY13753.1"/>
    </source>
</evidence>
<evidence type="ECO:0000313" key="6">
    <source>
        <dbReference type="EMBL" id="RHY45685.1"/>
    </source>
</evidence>
<comment type="subcellular location">
    <subcellularLocation>
        <location evidence="1">Host cell</location>
    </subcellularLocation>
    <subcellularLocation>
        <location evidence="2">Secreted</location>
    </subcellularLocation>
</comment>
<keyword evidence="3" id="KW-0964">Secreted</keyword>
<sequence length="348" mass="37987">MLDLTCVVVGDGHIFSAQIDADETVHDVKIAFMNKFIHGCRADAVELYRVEGATHGAGTQVVFNGTPVDASTCTLATFGGSTTQMVDGSKVSSYFDEANAHDAQGVHILVVAPGAVVQPGALKVRRTTPSSSRQERWDILNAILEDKLGMTGVGVVAFSSVKWLDVKDVFEPTPYTQPSIELPPENLDFLARYLKMASTCLGPISEGNEAQRVHLIAPILFCVCSLFDGDVRITTEKKMHGRDVKAQGRFEFVLRGGKKKNVCIVEAKSTDLWQGMAQALLGCEVQAEVCNLHEVFGIVTNYTRWWFLRSLDDKIEKETCSLVIEGNVPTSASLRTITGKIYALLSED</sequence>